<proteinExistence type="predicted"/>
<evidence type="ECO:0000313" key="1">
    <source>
        <dbReference type="EMBL" id="KYQ58150.1"/>
    </source>
</evidence>
<name>A0A151XCW0_9HYME</name>
<dbReference type="AlphaFoldDB" id="A0A151XCW0"/>
<evidence type="ECO:0000313" key="2">
    <source>
        <dbReference type="Proteomes" id="UP000075809"/>
    </source>
</evidence>
<gene>
    <name evidence="1" type="ORF">ALC60_02882</name>
</gene>
<reference evidence="1 2" key="1">
    <citation type="submission" date="2015-09" db="EMBL/GenBank/DDBJ databases">
        <title>Trachymyrmex zeteki WGS genome.</title>
        <authorList>
            <person name="Nygaard S."/>
            <person name="Hu H."/>
            <person name="Boomsma J."/>
            <person name="Zhang G."/>
        </authorList>
    </citation>
    <scope>NUCLEOTIDE SEQUENCE [LARGE SCALE GENOMIC DNA]</scope>
    <source>
        <strain evidence="1">Tzet28-1</strain>
        <tissue evidence="1">Whole body</tissue>
    </source>
</reference>
<dbReference type="Proteomes" id="UP000075809">
    <property type="component" value="Unassembled WGS sequence"/>
</dbReference>
<dbReference type="EMBL" id="KQ982298">
    <property type="protein sequence ID" value="KYQ58150.1"/>
    <property type="molecule type" value="Genomic_DNA"/>
</dbReference>
<accession>A0A151XCW0</accession>
<sequence>MFCARYDDQVTIRQPPQFLIYRMEIVRSEEGEARYALLPINFSEVTRTEACA</sequence>
<protein>
    <submittedName>
        <fullName evidence="1">Uncharacterized protein</fullName>
    </submittedName>
</protein>
<organism evidence="1 2">
    <name type="scientific">Mycetomoellerius zeteki</name>
    <dbReference type="NCBI Taxonomy" id="64791"/>
    <lineage>
        <taxon>Eukaryota</taxon>
        <taxon>Metazoa</taxon>
        <taxon>Ecdysozoa</taxon>
        <taxon>Arthropoda</taxon>
        <taxon>Hexapoda</taxon>
        <taxon>Insecta</taxon>
        <taxon>Pterygota</taxon>
        <taxon>Neoptera</taxon>
        <taxon>Endopterygota</taxon>
        <taxon>Hymenoptera</taxon>
        <taxon>Apocrita</taxon>
        <taxon>Aculeata</taxon>
        <taxon>Formicoidea</taxon>
        <taxon>Formicidae</taxon>
        <taxon>Myrmicinae</taxon>
        <taxon>Mycetomoellerius</taxon>
    </lineage>
</organism>
<keyword evidence="2" id="KW-1185">Reference proteome</keyword>